<evidence type="ECO:0000256" key="2">
    <source>
        <dbReference type="ARBA" id="ARBA00004138"/>
    </source>
</evidence>
<feature type="region of interest" description="Disordered" evidence="9">
    <location>
        <begin position="438"/>
        <end position="496"/>
    </location>
</feature>
<dbReference type="AlphaFoldDB" id="A0A5N4A1K7"/>
<evidence type="ECO:0000256" key="8">
    <source>
        <dbReference type="ARBA" id="ARBA00024433"/>
    </source>
</evidence>
<evidence type="ECO:0000256" key="5">
    <source>
        <dbReference type="ARBA" id="ARBA00022737"/>
    </source>
</evidence>
<protein>
    <recommendedName>
        <fullName evidence="8">Dynein axonemal assembly factor 1 homolog</fullName>
    </recommendedName>
</protein>
<dbReference type="InterPro" id="IPR001611">
    <property type="entry name" value="Leu-rich_rpt"/>
</dbReference>
<dbReference type="FunFam" id="3.80.10.10:FF:000166">
    <property type="entry name" value="Dynein assembly factor 1, axonemal"/>
    <property type="match status" value="1"/>
</dbReference>
<keyword evidence="7" id="KW-0966">Cell projection</keyword>
<dbReference type="InterPro" id="IPR032675">
    <property type="entry name" value="LRR_dom_sf"/>
</dbReference>
<dbReference type="OrthoDB" id="1904536at2759"/>
<dbReference type="PROSITE" id="PS51450">
    <property type="entry name" value="LRR"/>
    <property type="match status" value="4"/>
</dbReference>
<comment type="caution">
    <text evidence="10">The sequence shown here is derived from an EMBL/GenBank/DDBJ whole genome shotgun (WGS) entry which is preliminary data.</text>
</comment>
<feature type="region of interest" description="Disordered" evidence="9">
    <location>
        <begin position="635"/>
        <end position="674"/>
    </location>
</feature>
<feature type="region of interest" description="Disordered" evidence="9">
    <location>
        <begin position="545"/>
        <end position="575"/>
    </location>
</feature>
<evidence type="ECO:0000256" key="3">
    <source>
        <dbReference type="ARBA" id="ARBA00006453"/>
    </source>
</evidence>
<evidence type="ECO:0000313" key="11">
    <source>
        <dbReference type="Proteomes" id="UP000327044"/>
    </source>
</evidence>
<dbReference type="PANTHER" id="PTHR45973:SF9">
    <property type="entry name" value="LEUCINE-RICH REPEAT-CONTAINING PROTEIN 46"/>
    <property type="match status" value="1"/>
</dbReference>
<dbReference type="EMBL" id="VVIM01000011">
    <property type="protein sequence ID" value="KAB0791207.1"/>
    <property type="molecule type" value="Genomic_DNA"/>
</dbReference>
<name>A0A5N4A1K7_PHOPY</name>
<dbReference type="Proteomes" id="UP000327044">
    <property type="component" value="Unassembled WGS sequence"/>
</dbReference>
<evidence type="ECO:0000256" key="7">
    <source>
        <dbReference type="ARBA" id="ARBA00023273"/>
    </source>
</evidence>
<feature type="compositionally biased region" description="Basic and acidic residues" evidence="9">
    <location>
        <begin position="552"/>
        <end position="566"/>
    </location>
</feature>
<dbReference type="Gene3D" id="3.80.10.10">
    <property type="entry name" value="Ribonuclease Inhibitor"/>
    <property type="match status" value="2"/>
</dbReference>
<keyword evidence="5" id="KW-0677">Repeat</keyword>
<keyword evidence="6" id="KW-0969">Cilium</keyword>
<comment type="subcellular location">
    <subcellularLocation>
        <location evidence="2">Cell projection</location>
        <location evidence="2">Cilium</location>
    </subcellularLocation>
</comment>
<evidence type="ECO:0000256" key="6">
    <source>
        <dbReference type="ARBA" id="ARBA00023069"/>
    </source>
</evidence>
<dbReference type="InterPro" id="IPR050576">
    <property type="entry name" value="Cilia_flagella_integrity"/>
</dbReference>
<feature type="compositionally biased region" description="Acidic residues" evidence="9">
    <location>
        <begin position="308"/>
        <end position="317"/>
    </location>
</feature>
<feature type="compositionally biased region" description="Polar residues" evidence="9">
    <location>
        <begin position="447"/>
        <end position="460"/>
    </location>
</feature>
<organism evidence="10 11">
    <name type="scientific">Photinus pyralis</name>
    <name type="common">Common eastern firefly</name>
    <name type="synonym">Lampyris pyralis</name>
    <dbReference type="NCBI Taxonomy" id="7054"/>
    <lineage>
        <taxon>Eukaryota</taxon>
        <taxon>Metazoa</taxon>
        <taxon>Ecdysozoa</taxon>
        <taxon>Arthropoda</taxon>
        <taxon>Hexapoda</taxon>
        <taxon>Insecta</taxon>
        <taxon>Pterygota</taxon>
        <taxon>Neoptera</taxon>
        <taxon>Endopterygota</taxon>
        <taxon>Coleoptera</taxon>
        <taxon>Polyphaga</taxon>
        <taxon>Elateriformia</taxon>
        <taxon>Elateroidea</taxon>
        <taxon>Lampyridae</taxon>
        <taxon>Lampyrinae</taxon>
        <taxon>Photinus</taxon>
    </lineage>
</organism>
<keyword evidence="4" id="KW-0433">Leucine-rich repeat</keyword>
<accession>A0A5N4A1K7</accession>
<dbReference type="SMART" id="SM00365">
    <property type="entry name" value="LRR_SD22"/>
    <property type="match status" value="4"/>
</dbReference>
<dbReference type="PANTHER" id="PTHR45973">
    <property type="entry name" value="PROTEIN PHOSPHATASE 1 REGULATORY SUBUNIT SDS22-RELATED"/>
    <property type="match status" value="1"/>
</dbReference>
<feature type="region of interest" description="Disordered" evidence="9">
    <location>
        <begin position="273"/>
        <end position="317"/>
    </location>
</feature>
<evidence type="ECO:0000256" key="4">
    <source>
        <dbReference type="ARBA" id="ARBA00022614"/>
    </source>
</evidence>
<keyword evidence="11" id="KW-1185">Reference proteome</keyword>
<evidence type="ECO:0000313" key="10">
    <source>
        <dbReference type="EMBL" id="KAB0791207.1"/>
    </source>
</evidence>
<dbReference type="InParanoid" id="A0A5N4A1K7"/>
<sequence length="1115" mass="127495">MAVATENAIANLEGTESVLDKLFKGPRMTKEFIRKHCKEHKLYQTPHLNDVLYLHYKGFSRIENLEEYTGLRCLWLENNGINKISGLDNQTDLRSLFLHYNLIKKIEKLENCPNLNSINLSHNQVRKIENLANNTKLQTLNLGNNYIETIEELEHLELLQEVSVLDLSNNHIEDPLIVEIFARMGSLRVLCLNGNPVVRKIPAYRKTLILSCLELRYLDDRPVFPRDRACAEAWKRGGVAEEQAERQRWIDREHQRIMDSVDALIRMRDERRAERALQQQDSGMGASVYDSGSEPASVHENPPAESENAADDTSEEGDEMVYDYAKACEELDEQLGAGRDEDEFMDNRRPDEDPLEYRENIFDFEPKAKRWRGQRKVLVEEITDSPAPTGDSNDLFHAPENCVKEAMEGENENVPQLTEVVLPGTSVDASGTQLCQSVSTEDPEEYSSPTTYASQNSSIHSEYFSESEHSVEGTRSQFVQPDDNEAHGQDEPFGDNGDIWDLPQISKSEAECNPGEYCAHLVSNDGQQPTEDHEDYICDSSSIQNLEEEQPGEERVERNSRPEFVHPDWNWAGPLEGIVDENEDYVRDSSSIENHPQMLEEEDLTNGSQILKAGFGSNQKAPFEDTKQLCTILLEPNQEEEKDNPIEDISDPESSQSPHKPTEDNKEPSVPNVPSSLEEASLILMSIDTVSSEESLCNPIQDDRQLSPRIVTEEDWKRKELENADISKIIEEIVSNIPNLENDEELLQEDSLEELSALETVAVSEFTTQMAIDECTSTEILSPIEKDSGISISSAVQTEPETCVSFRDALNEIIERTQMKREDFTSSDSESDSEDEERPFYKSLDKDLDKVEGVETSEVTCEIYTRPKPERRTIKIGDDDCDLNDVRELLTWQINTRLDNTVVPLPYQKPQSADEIKDDECLTYQMIDRREKSTYNDYIRECDARIPDVERKEPMVTNMLQMTPSVSVFGDSREHDREQMAKLIERRKGTEEDSIENTLIMVNSLSDMRMDMLRFSEDVKAFTEKYNREYQDLMETFIRSYNECNDNRENYEGLVDDEAVDCDEELGKKPGCECPEDPMQREGRDDEEDRPPGSPRIVRSAINCTLEMQLAKEAE</sequence>
<dbReference type="Pfam" id="PF14580">
    <property type="entry name" value="LRR_9"/>
    <property type="match status" value="1"/>
</dbReference>
<evidence type="ECO:0000256" key="9">
    <source>
        <dbReference type="SAM" id="MobiDB-lite"/>
    </source>
</evidence>
<dbReference type="GO" id="GO:0005929">
    <property type="term" value="C:cilium"/>
    <property type="evidence" value="ECO:0007669"/>
    <property type="project" value="UniProtKB-SubCell"/>
</dbReference>
<gene>
    <name evidence="10" type="ORF">PPYR_03007</name>
</gene>
<proteinExistence type="inferred from homology"/>
<dbReference type="SUPFAM" id="SSF52075">
    <property type="entry name" value="Outer arm dynein light chain 1"/>
    <property type="match status" value="1"/>
</dbReference>
<feature type="region of interest" description="Disordered" evidence="9">
    <location>
        <begin position="817"/>
        <end position="844"/>
    </location>
</feature>
<comment type="similarity">
    <text evidence="3">Belongs to the DNAAF1 family.</text>
</comment>
<feature type="compositionally biased region" description="Acidic residues" evidence="9">
    <location>
        <begin position="637"/>
        <end position="651"/>
    </location>
</feature>
<comment type="function">
    <text evidence="1">Cilium-specific protein required for cilia structures.</text>
</comment>
<reference evidence="10 11" key="1">
    <citation type="journal article" date="2018" name="Elife">
        <title>Firefly genomes illuminate parallel origins of bioluminescence in beetles.</title>
        <authorList>
            <person name="Fallon T.R."/>
            <person name="Lower S.E."/>
            <person name="Chang C.H."/>
            <person name="Bessho-Uehara M."/>
            <person name="Martin G.J."/>
            <person name="Bewick A.J."/>
            <person name="Behringer M."/>
            <person name="Debat H.J."/>
            <person name="Wong I."/>
            <person name="Day J.C."/>
            <person name="Suvorov A."/>
            <person name="Silva C.J."/>
            <person name="Stanger-Hall K.F."/>
            <person name="Hall D.W."/>
            <person name="Schmitz R.J."/>
            <person name="Nelson D.R."/>
            <person name="Lewis S.M."/>
            <person name="Shigenobu S."/>
            <person name="Bybee S.M."/>
            <person name="Larracuente A.M."/>
            <person name="Oba Y."/>
            <person name="Weng J.K."/>
        </authorList>
    </citation>
    <scope>NUCLEOTIDE SEQUENCE [LARGE SCALE GENOMIC DNA]</scope>
    <source>
        <strain evidence="10">1611_PpyrPB1</strain>
        <tissue evidence="10">Whole body</tissue>
    </source>
</reference>
<feature type="region of interest" description="Disordered" evidence="9">
    <location>
        <begin position="1067"/>
        <end position="1101"/>
    </location>
</feature>
<evidence type="ECO:0000256" key="1">
    <source>
        <dbReference type="ARBA" id="ARBA00003843"/>
    </source>
</evidence>